<dbReference type="Ensembl" id="ENSNFUT00015045432.1">
    <property type="protein sequence ID" value="ENSNFUP00015043531.1"/>
    <property type="gene ID" value="ENSNFUG00015020794.1"/>
</dbReference>
<dbReference type="EMBL" id="JAAVVJ010000014">
    <property type="protein sequence ID" value="KAF7208004.1"/>
    <property type="molecule type" value="Genomic_DNA"/>
</dbReference>
<dbReference type="Pfam" id="PF21773">
    <property type="entry name" value="ODAD1_CC"/>
    <property type="match status" value="1"/>
</dbReference>
<keyword evidence="3" id="KW-0732">Signal</keyword>
<evidence type="ECO:0000313" key="8">
    <source>
        <dbReference type="Proteomes" id="UP000694548"/>
    </source>
</evidence>
<dbReference type="GO" id="GO:0036158">
    <property type="term" value="P:outer dynein arm assembly"/>
    <property type="evidence" value="ECO:0007669"/>
    <property type="project" value="TreeGrafter"/>
</dbReference>
<dbReference type="InterPro" id="IPR051876">
    <property type="entry name" value="ODA-DC/CCD"/>
</dbReference>
<gene>
    <name evidence="6" type="primary">CCDC114</name>
    <name evidence="7" type="synonym">odad1</name>
    <name evidence="5" type="ORF">G4P62_010090</name>
</gene>
<reference evidence="5" key="4">
    <citation type="submission" date="2020-03" db="EMBL/GenBank/DDBJ databases">
        <title>Intra-Species Differences in Population Size shape Life History and Genome Evolution.</title>
        <authorList>
            <person name="Willemsen D."/>
            <person name="Cui R."/>
            <person name="Valenzano D.R."/>
        </authorList>
    </citation>
    <scope>NUCLEOTIDE SEQUENCE</scope>
    <source>
        <strain evidence="5">GRZ</strain>
        <tissue evidence="5">Whole</tissue>
    </source>
</reference>
<dbReference type="GO" id="GO:0005930">
    <property type="term" value="C:axoneme"/>
    <property type="evidence" value="ECO:0007669"/>
    <property type="project" value="TreeGrafter"/>
</dbReference>
<evidence type="ECO:0000313" key="5">
    <source>
        <dbReference type="EMBL" id="KAF7208004.1"/>
    </source>
</evidence>
<reference evidence="6" key="2">
    <citation type="submission" date="2016-05" db="EMBL/GenBank/DDBJ databases">
        <authorList>
            <person name="Lavstsen T."/>
            <person name="Jespersen J.S."/>
        </authorList>
    </citation>
    <scope>NUCLEOTIDE SEQUENCE</scope>
    <source>
        <tissue evidence="6">Brain</tissue>
    </source>
</reference>
<sequence length="556" mass="64958">MFKYFHVVVFFSIIFHLHGFKNSCHMHFKFCRAESEITKLQRQLRIMERDRQTYNFQAREQIRKQQQEIEKLMKEQEELHRNLGACKNLSRQQRDDKDSQGLQVLLEQRDMIEEELERERHTQKQLQKEILSVQVKLAEVRKGAVSSSDTQRSEAGRTLKAIRTLEYKLDRASTRFNEQMAKNNRLKEELQTLHIERARFQHLRNRLNKELQDVRKSIGQIINRSTAAYDGRVEAQAKMNTMKAKAEKDRAHYNAEMKELERIFSHEFSTKDFMSIKSRKIAEKDDDHGATPRQLSALKEQKVDSGEESLVALEEALEKIQTVMGDDNLDLLVNRFIQAEDRNFALFNFVNDQNNEAETLRKQISQIQKQMEQLQLESLQREEQHRSLLRGIDEQRKECESQAENLENQANAVSRILDEIKEGVNSLLSKMECDRSVIEDKLGSSVGITENNVMFYLGLVEQKTNELLTVHTFLKSKDQEKDQSPADLAKFLLGQTPELFQQNLTIQPNLKSHPDKFSLTDEEERPFSQEELRRTIMKGVLGTGSYRKLKAQSAAL</sequence>
<evidence type="ECO:0000256" key="1">
    <source>
        <dbReference type="ARBA" id="ARBA00023054"/>
    </source>
</evidence>
<keyword evidence="1 2" id="KW-0175">Coiled coil</keyword>
<feature type="chain" id="PRO_5044555071" evidence="3">
    <location>
        <begin position="20"/>
        <end position="556"/>
    </location>
</feature>
<dbReference type="KEGG" id="nfu:107385270"/>
<proteinExistence type="predicted"/>
<dbReference type="Proteomes" id="UP000822369">
    <property type="component" value="Chromosome 14"/>
</dbReference>
<dbReference type="InterPro" id="IPR049258">
    <property type="entry name" value="ODAD1_CC"/>
</dbReference>
<dbReference type="Bgee" id="ENSNFUG00015020794">
    <property type="expression patterns" value="Expressed in liver and 1 other cell type or tissue"/>
</dbReference>
<reference evidence="7" key="5">
    <citation type="submission" date="2025-05" db="UniProtKB">
        <authorList>
            <consortium name="Ensembl"/>
        </authorList>
    </citation>
    <scope>IDENTIFICATION</scope>
</reference>
<keyword evidence="8" id="KW-1185">Reference proteome</keyword>
<accession>A0A1A8B294</accession>
<dbReference type="PANTHER" id="PTHR21694">
    <property type="entry name" value="COILED-COIL DOMAIN-CONTAINING PROTEIN 63"/>
    <property type="match status" value="1"/>
</dbReference>
<protein>
    <submittedName>
        <fullName evidence="6">Coiled-coil domain containing 114</fullName>
    </submittedName>
    <submittedName>
        <fullName evidence="7">Outer dynein arm docking complex subunit 1</fullName>
    </submittedName>
    <submittedName>
        <fullName evidence="5">Transcript variant X1</fullName>
    </submittedName>
</protein>
<evidence type="ECO:0000256" key="3">
    <source>
        <dbReference type="SAM" id="SignalP"/>
    </source>
</evidence>
<feature type="domain" description="ODAD1 central coiled coil region" evidence="4">
    <location>
        <begin position="160"/>
        <end position="444"/>
    </location>
</feature>
<dbReference type="EMBL" id="HADY01022351">
    <property type="protein sequence ID" value="SBP60836.1"/>
    <property type="molecule type" value="Transcribed_RNA"/>
</dbReference>
<name>A0A1A8B294_NOTFU</name>
<feature type="signal peptide" evidence="3">
    <location>
        <begin position="1"/>
        <end position="19"/>
    </location>
</feature>
<evidence type="ECO:0000313" key="7">
    <source>
        <dbReference type="Ensembl" id="ENSNFUP00015043531.1"/>
    </source>
</evidence>
<dbReference type="AlphaFoldDB" id="A0A1A8B294"/>
<dbReference type="GeneTree" id="ENSGT00940000153116"/>
<evidence type="ECO:0000256" key="2">
    <source>
        <dbReference type="SAM" id="Coils"/>
    </source>
</evidence>
<dbReference type="GO" id="GO:0003341">
    <property type="term" value="P:cilium movement"/>
    <property type="evidence" value="ECO:0007669"/>
    <property type="project" value="TreeGrafter"/>
</dbReference>
<reference evidence="6" key="3">
    <citation type="submission" date="2016-06" db="EMBL/GenBank/DDBJ databases">
        <title>The genome of a short-lived fish provides insights into sex chromosome evolution and the genetic control of aging.</title>
        <authorList>
            <person name="Reichwald K."/>
            <person name="Felder M."/>
            <person name="Petzold A."/>
            <person name="Koch P."/>
            <person name="Groth M."/>
            <person name="Platzer M."/>
        </authorList>
    </citation>
    <scope>NUCLEOTIDE SEQUENCE</scope>
    <source>
        <tissue evidence="6">Brain</tissue>
    </source>
</reference>
<reference evidence="7" key="1">
    <citation type="submission" date="2014-08" db="EMBL/GenBank/DDBJ databases">
        <authorList>
            <person name="Senf B."/>
            <person name="Petzold A."/>
            <person name="Downie B.R."/>
            <person name="Koch P."/>
            <person name="Platzer M."/>
        </authorList>
    </citation>
    <scope>NUCLEOTIDE SEQUENCE [LARGE SCALE GENOMIC DNA]</scope>
    <source>
        <strain evidence="7">GRZ</strain>
    </source>
</reference>
<feature type="coiled-coil region" evidence="2">
    <location>
        <begin position="350"/>
        <end position="423"/>
    </location>
</feature>
<evidence type="ECO:0000313" key="6">
    <source>
        <dbReference type="EMBL" id="SBP60836.1"/>
    </source>
</evidence>
<dbReference type="Proteomes" id="UP000694548">
    <property type="component" value="Chromosome sgr10"/>
</dbReference>
<feature type="coiled-coil region" evidence="2">
    <location>
        <begin position="37"/>
        <end position="129"/>
    </location>
</feature>
<organism evidence="6">
    <name type="scientific">Nothobranchius furzeri</name>
    <name type="common">Turquoise killifish</name>
    <dbReference type="NCBI Taxonomy" id="105023"/>
    <lineage>
        <taxon>Eukaryota</taxon>
        <taxon>Metazoa</taxon>
        <taxon>Chordata</taxon>
        <taxon>Craniata</taxon>
        <taxon>Vertebrata</taxon>
        <taxon>Euteleostomi</taxon>
        <taxon>Actinopterygii</taxon>
        <taxon>Neopterygii</taxon>
        <taxon>Teleostei</taxon>
        <taxon>Neoteleostei</taxon>
        <taxon>Acanthomorphata</taxon>
        <taxon>Ovalentaria</taxon>
        <taxon>Atherinomorphae</taxon>
        <taxon>Cyprinodontiformes</taxon>
        <taxon>Nothobranchiidae</taxon>
        <taxon>Nothobranchius</taxon>
    </lineage>
</organism>
<feature type="coiled-coil region" evidence="2">
    <location>
        <begin position="169"/>
        <end position="263"/>
    </location>
</feature>
<evidence type="ECO:0000259" key="4">
    <source>
        <dbReference type="Pfam" id="PF21773"/>
    </source>
</evidence>
<dbReference type="PANTHER" id="PTHR21694:SF35">
    <property type="entry name" value="OUTER DYNEIN ARM-DOCKING COMPLEX SUBUNIT 1"/>
    <property type="match status" value="1"/>
</dbReference>